<feature type="transmembrane region" description="Helical" evidence="6">
    <location>
        <begin position="145"/>
        <end position="164"/>
    </location>
</feature>
<feature type="transmembrane region" description="Helical" evidence="6">
    <location>
        <begin position="202"/>
        <end position="221"/>
    </location>
</feature>
<proteinExistence type="inferred from homology"/>
<dbReference type="GO" id="GO:0016020">
    <property type="term" value="C:membrane"/>
    <property type="evidence" value="ECO:0007669"/>
    <property type="project" value="UniProtKB-SubCell"/>
</dbReference>
<feature type="transmembrane region" description="Helical" evidence="6">
    <location>
        <begin position="72"/>
        <end position="90"/>
    </location>
</feature>
<dbReference type="InterPro" id="IPR037185">
    <property type="entry name" value="EmrE-like"/>
</dbReference>
<feature type="transmembrane region" description="Helical" evidence="6">
    <location>
        <begin position="35"/>
        <end position="60"/>
    </location>
</feature>
<keyword evidence="5 6" id="KW-0472">Membrane</keyword>
<sequence>MTPATRAILWMILSCAAFAALWTCIRIASADLHPFAIVVARNLFGLMWLTPMLLANPGLLRRDRLPIHLRRAASGVIATFATFYAVAHLPLSTALAINYTAPLFATIGAVFFLGERIAWRRMAALAVGFTGMLIVLHPGTTPFSAGLLAALVSALTTAFSIIAIKKLVGADDARAVAAWSFVLTLGPSLVIAAPFASVPPAHVWPILVLLGGCAALGQYALAQAFRHAEASAIMPYDFVRFGLITVAGIALFGEAVDARTLIGGAVIVSATIYLAIRESVVARSLKPSASPDT</sequence>
<evidence type="ECO:0000313" key="8">
    <source>
        <dbReference type="EMBL" id="TRW14391.1"/>
    </source>
</evidence>
<gene>
    <name evidence="8" type="ORF">FMM06_11815</name>
</gene>
<dbReference type="PANTHER" id="PTHR22911">
    <property type="entry name" value="ACYL-MALONYL CONDENSING ENZYME-RELATED"/>
    <property type="match status" value="1"/>
</dbReference>
<dbReference type="Gene3D" id="1.10.3730.20">
    <property type="match status" value="1"/>
</dbReference>
<evidence type="ECO:0000259" key="7">
    <source>
        <dbReference type="Pfam" id="PF00892"/>
    </source>
</evidence>
<feature type="transmembrane region" description="Helical" evidence="6">
    <location>
        <begin position="121"/>
        <end position="139"/>
    </location>
</feature>
<dbReference type="InterPro" id="IPR000620">
    <property type="entry name" value="EamA_dom"/>
</dbReference>
<dbReference type="Proteomes" id="UP000317894">
    <property type="component" value="Unassembled WGS sequence"/>
</dbReference>
<keyword evidence="4 6" id="KW-1133">Transmembrane helix</keyword>
<feature type="domain" description="EamA" evidence="7">
    <location>
        <begin position="6"/>
        <end position="136"/>
    </location>
</feature>
<dbReference type="OrthoDB" id="9812899at2"/>
<keyword evidence="3 6" id="KW-0812">Transmembrane</keyword>
<dbReference type="EMBL" id="VJWA01000002">
    <property type="protein sequence ID" value="TRW14391.1"/>
    <property type="molecule type" value="Genomic_DNA"/>
</dbReference>
<evidence type="ECO:0000256" key="6">
    <source>
        <dbReference type="SAM" id="Phobius"/>
    </source>
</evidence>
<accession>A0A552U861</accession>
<dbReference type="AlphaFoldDB" id="A0A552U861"/>
<comment type="caution">
    <text evidence="8">The sequence shown here is derived from an EMBL/GenBank/DDBJ whole genome shotgun (WGS) entry which is preliminary data.</text>
</comment>
<feature type="transmembrane region" description="Helical" evidence="6">
    <location>
        <begin position="176"/>
        <end position="196"/>
    </location>
</feature>
<keyword evidence="9" id="KW-1185">Reference proteome</keyword>
<dbReference type="SUPFAM" id="SSF103481">
    <property type="entry name" value="Multidrug resistance efflux transporter EmrE"/>
    <property type="match status" value="2"/>
</dbReference>
<evidence type="ECO:0000256" key="5">
    <source>
        <dbReference type="ARBA" id="ARBA00023136"/>
    </source>
</evidence>
<comment type="similarity">
    <text evidence="2">Belongs to the drug/metabolite transporter (DMT) superfamily. 10 TMS drug/metabolite exporter (DME) (TC 2.A.7.3) family.</text>
</comment>
<feature type="domain" description="EamA" evidence="7">
    <location>
        <begin position="145"/>
        <end position="273"/>
    </location>
</feature>
<name>A0A552U861_9SPHN</name>
<feature type="transmembrane region" description="Helical" evidence="6">
    <location>
        <begin position="96"/>
        <end position="114"/>
    </location>
</feature>
<dbReference type="PANTHER" id="PTHR22911:SF6">
    <property type="entry name" value="SOLUTE CARRIER FAMILY 35 MEMBER G1"/>
    <property type="match status" value="1"/>
</dbReference>
<evidence type="ECO:0000313" key="9">
    <source>
        <dbReference type="Proteomes" id="UP000317894"/>
    </source>
</evidence>
<feature type="transmembrane region" description="Helical" evidence="6">
    <location>
        <begin position="258"/>
        <end position="276"/>
    </location>
</feature>
<protein>
    <submittedName>
        <fullName evidence="8">DMT family transporter</fullName>
    </submittedName>
</protein>
<reference evidence="8 9" key="1">
    <citation type="submission" date="2019-07" db="EMBL/GenBank/DDBJ databases">
        <title>Novel species isolated from glacier.</title>
        <authorList>
            <person name="Liu Q."/>
            <person name="Xin Y.-H."/>
        </authorList>
    </citation>
    <scope>NUCLEOTIDE SEQUENCE [LARGE SCALE GENOMIC DNA]</scope>
    <source>
        <strain evidence="8 9">LB1R16</strain>
    </source>
</reference>
<feature type="transmembrane region" description="Helical" evidence="6">
    <location>
        <begin position="7"/>
        <end position="29"/>
    </location>
</feature>
<evidence type="ECO:0000256" key="1">
    <source>
        <dbReference type="ARBA" id="ARBA00004141"/>
    </source>
</evidence>
<dbReference type="Pfam" id="PF00892">
    <property type="entry name" value="EamA"/>
    <property type="match status" value="2"/>
</dbReference>
<dbReference type="RefSeq" id="WP_144237596.1">
    <property type="nucleotide sequence ID" value="NZ_VJWA01000002.1"/>
</dbReference>
<evidence type="ECO:0000256" key="2">
    <source>
        <dbReference type="ARBA" id="ARBA00009853"/>
    </source>
</evidence>
<comment type="subcellular location">
    <subcellularLocation>
        <location evidence="1">Membrane</location>
        <topology evidence="1">Multi-pass membrane protein</topology>
    </subcellularLocation>
</comment>
<feature type="transmembrane region" description="Helical" evidence="6">
    <location>
        <begin position="233"/>
        <end position="252"/>
    </location>
</feature>
<organism evidence="8 9">
    <name type="scientific">Glacieibacterium frigidum</name>
    <dbReference type="NCBI Taxonomy" id="2593303"/>
    <lineage>
        <taxon>Bacteria</taxon>
        <taxon>Pseudomonadati</taxon>
        <taxon>Pseudomonadota</taxon>
        <taxon>Alphaproteobacteria</taxon>
        <taxon>Sphingomonadales</taxon>
        <taxon>Sphingosinicellaceae</taxon>
        <taxon>Glacieibacterium</taxon>
    </lineage>
</organism>
<evidence type="ECO:0000256" key="3">
    <source>
        <dbReference type="ARBA" id="ARBA00022692"/>
    </source>
</evidence>
<evidence type="ECO:0000256" key="4">
    <source>
        <dbReference type="ARBA" id="ARBA00022989"/>
    </source>
</evidence>